<dbReference type="Proteomes" id="UP001500840">
    <property type="component" value="Unassembled WGS sequence"/>
</dbReference>
<feature type="compositionally biased region" description="Basic and acidic residues" evidence="1">
    <location>
        <begin position="7"/>
        <end position="32"/>
    </location>
</feature>
<evidence type="ECO:0000256" key="1">
    <source>
        <dbReference type="SAM" id="MobiDB-lite"/>
    </source>
</evidence>
<accession>A0ABP8MFQ7</accession>
<dbReference type="EMBL" id="BAABGA010000017">
    <property type="protein sequence ID" value="GAA4448823.1"/>
    <property type="molecule type" value="Genomic_DNA"/>
</dbReference>
<proteinExistence type="predicted"/>
<comment type="caution">
    <text evidence="2">The sequence shown here is derived from an EMBL/GenBank/DDBJ whole genome shotgun (WGS) entry which is preliminary data.</text>
</comment>
<keyword evidence="3" id="KW-1185">Reference proteome</keyword>
<organism evidence="2 3">
    <name type="scientific">Novipirellula rosea</name>
    <dbReference type="NCBI Taxonomy" id="1031540"/>
    <lineage>
        <taxon>Bacteria</taxon>
        <taxon>Pseudomonadati</taxon>
        <taxon>Planctomycetota</taxon>
        <taxon>Planctomycetia</taxon>
        <taxon>Pirellulales</taxon>
        <taxon>Pirellulaceae</taxon>
        <taxon>Novipirellula</taxon>
    </lineage>
</organism>
<protein>
    <submittedName>
        <fullName evidence="2">Uncharacterized protein</fullName>
    </submittedName>
</protein>
<feature type="region of interest" description="Disordered" evidence="1">
    <location>
        <begin position="1"/>
        <end position="35"/>
    </location>
</feature>
<name>A0ABP8MFQ7_9BACT</name>
<gene>
    <name evidence="2" type="ORF">GCM10023156_12510</name>
</gene>
<reference evidence="3" key="1">
    <citation type="journal article" date="2019" name="Int. J. Syst. Evol. Microbiol.">
        <title>The Global Catalogue of Microorganisms (GCM) 10K type strain sequencing project: providing services to taxonomists for standard genome sequencing and annotation.</title>
        <authorList>
            <consortium name="The Broad Institute Genomics Platform"/>
            <consortium name="The Broad Institute Genome Sequencing Center for Infectious Disease"/>
            <person name="Wu L."/>
            <person name="Ma J."/>
        </authorList>
    </citation>
    <scope>NUCLEOTIDE SEQUENCE [LARGE SCALE GENOMIC DNA]</scope>
    <source>
        <strain evidence="3">JCM 17759</strain>
    </source>
</reference>
<evidence type="ECO:0000313" key="3">
    <source>
        <dbReference type="Proteomes" id="UP001500840"/>
    </source>
</evidence>
<evidence type="ECO:0000313" key="2">
    <source>
        <dbReference type="EMBL" id="GAA4448823.1"/>
    </source>
</evidence>
<sequence length="154" mass="17431">MLQRTISETHDRLRHDGFDQRTETQTKVDDLGSRTGSTRNQEFVLNIAKTTDPQSWIVVPEDFDAVLVIRQRLGKADHDFVFVRVTERDQARGDLQIVRGSKYAVFAWTRDANAIERIGVDLLILVEAERQNARGAIANRAIDDQVTIVGLDAD</sequence>